<feature type="region of interest" description="Disordered" evidence="1">
    <location>
        <begin position="48"/>
        <end position="77"/>
    </location>
</feature>
<reference evidence="2" key="1">
    <citation type="submission" date="2022-07" db="EMBL/GenBank/DDBJ databases">
        <title>Genome sequencing of Photobacterium atrarenae GJH2-4.</title>
        <authorList>
            <person name="Park S.-J."/>
        </authorList>
    </citation>
    <scope>NUCLEOTIDE SEQUENCE</scope>
    <source>
        <strain evidence="2">GJH2-4</strain>
    </source>
</reference>
<evidence type="ECO:0000313" key="3">
    <source>
        <dbReference type="Proteomes" id="UP001057998"/>
    </source>
</evidence>
<evidence type="ECO:0008006" key="4">
    <source>
        <dbReference type="Google" id="ProtNLM"/>
    </source>
</evidence>
<keyword evidence="3" id="KW-1185">Reference proteome</keyword>
<protein>
    <recommendedName>
        <fullName evidence="4">DUF1328 domain-containing protein</fullName>
    </recommendedName>
</protein>
<feature type="compositionally biased region" description="Basic and acidic residues" evidence="1">
    <location>
        <begin position="68"/>
        <end position="77"/>
    </location>
</feature>
<accession>A0ABY5GL24</accession>
<proteinExistence type="predicted"/>
<name>A0ABY5GL24_9GAMM</name>
<dbReference type="EMBL" id="CP101509">
    <property type="protein sequence ID" value="UTV30019.1"/>
    <property type="molecule type" value="Genomic_DNA"/>
</dbReference>
<feature type="compositionally biased region" description="Polar residues" evidence="1">
    <location>
        <begin position="53"/>
        <end position="64"/>
    </location>
</feature>
<organism evidence="2 3">
    <name type="scientific">Photobacterium atrarenae</name>
    <dbReference type="NCBI Taxonomy" id="865757"/>
    <lineage>
        <taxon>Bacteria</taxon>
        <taxon>Pseudomonadati</taxon>
        <taxon>Pseudomonadota</taxon>
        <taxon>Gammaproteobacteria</taxon>
        <taxon>Vibrionales</taxon>
        <taxon>Vibrionaceae</taxon>
        <taxon>Photobacterium</taxon>
    </lineage>
</organism>
<dbReference type="Proteomes" id="UP001057998">
    <property type="component" value="Chromosome 2"/>
</dbReference>
<dbReference type="RefSeq" id="WP_255391358.1">
    <property type="nucleotide sequence ID" value="NZ_CP101509.1"/>
</dbReference>
<evidence type="ECO:0000256" key="1">
    <source>
        <dbReference type="SAM" id="MobiDB-lite"/>
    </source>
</evidence>
<evidence type="ECO:0000313" key="2">
    <source>
        <dbReference type="EMBL" id="UTV30019.1"/>
    </source>
</evidence>
<gene>
    <name evidence="2" type="ORF">NNL38_23800</name>
</gene>
<sequence>MMGKWILAVLILVAVSVMTSGLISALADLAAFLLLLYTVARKAVNKAKYASPSHVTSGTESSPCSDRGQSDKIDIVP</sequence>